<keyword evidence="5 7" id="KW-0560">Oxidoreductase</keyword>
<sequence>MKGSDLISDSRLQDLAERLNPGALVTDRDVIDSYAVDRALFCPAGQALGLVRARSVDDVVAVMRFATEHRIPVVTQGARTGLSGAANAIDGCLLLNVATMDEIVQVDPVNQTCRVQPGVINQDLKTALAEHGLSYPPDPGSVAISTIGGNVATNAGGMCCVKYGVTKDYVRAMTVVLADGTVTKLGRKTTKGVAGLDLAALLVGSEGTLGTIVEVTLALKPLLSPPITAVGIFPDTESAGRTVSEYMGFGASPSLLELIDGPTVRMVNAYGDFGLPDDIGALLLVQSDAKAGEALNELEMFQRIAESNGSTEVFVSDDPADSEMLVAARRAVGPAIEKYAQERGGGELIDDVCIPRSALGEFFEKLRVIDAEFDVEITTAGHAGDGNMHPNVIFDAGDEVQVVQAQEVFARIMQLGLDLGGTITGEHGVGFLKREWLGHELDAGSSLMHTRIKEALDPLRILNPGKMLA</sequence>
<dbReference type="InterPro" id="IPR016164">
    <property type="entry name" value="FAD-linked_Oxase-like_C"/>
</dbReference>
<dbReference type="Gene3D" id="3.30.465.10">
    <property type="match status" value="1"/>
</dbReference>
<dbReference type="EMBL" id="FXZI01000006">
    <property type="protein sequence ID" value="SMX91065.1"/>
    <property type="molecule type" value="Genomic_DNA"/>
</dbReference>
<comment type="cofactor">
    <cofactor evidence="1">
        <name>FAD</name>
        <dbReference type="ChEBI" id="CHEBI:57692"/>
    </cofactor>
</comment>
<accession>A0A2H1JU53</accession>
<dbReference type="FunFam" id="3.30.70.2740:FF:000001">
    <property type="entry name" value="D-lactate dehydrogenase mitochondrial"/>
    <property type="match status" value="1"/>
</dbReference>
<evidence type="ECO:0000256" key="3">
    <source>
        <dbReference type="ARBA" id="ARBA00022630"/>
    </source>
</evidence>
<dbReference type="Gene3D" id="3.30.70.2740">
    <property type="match status" value="1"/>
</dbReference>
<evidence type="ECO:0000313" key="8">
    <source>
        <dbReference type="Proteomes" id="UP000234300"/>
    </source>
</evidence>
<dbReference type="InterPro" id="IPR016166">
    <property type="entry name" value="FAD-bd_PCMH"/>
</dbReference>
<keyword evidence="4" id="KW-0274">FAD</keyword>
<evidence type="ECO:0000256" key="4">
    <source>
        <dbReference type="ARBA" id="ARBA00022827"/>
    </source>
</evidence>
<keyword evidence="3" id="KW-0285">Flavoprotein</keyword>
<organism evidence="7 8">
    <name type="scientific">Brevibacterium aurantiacum</name>
    <dbReference type="NCBI Taxonomy" id="273384"/>
    <lineage>
        <taxon>Bacteria</taxon>
        <taxon>Bacillati</taxon>
        <taxon>Actinomycetota</taxon>
        <taxon>Actinomycetes</taxon>
        <taxon>Micrococcales</taxon>
        <taxon>Brevibacteriaceae</taxon>
        <taxon>Brevibacterium</taxon>
    </lineage>
</organism>
<evidence type="ECO:0000256" key="2">
    <source>
        <dbReference type="ARBA" id="ARBA00008000"/>
    </source>
</evidence>
<protein>
    <submittedName>
        <fullName evidence="7">Glycolate oxidase</fullName>
        <ecNumber evidence="7">1.1.3.15</ecNumber>
    </submittedName>
</protein>
<dbReference type="InterPro" id="IPR036318">
    <property type="entry name" value="FAD-bd_PCMH-like_sf"/>
</dbReference>
<dbReference type="GO" id="GO:0003973">
    <property type="term" value="F:(S)-2-hydroxy-acid oxidase activity"/>
    <property type="evidence" value="ECO:0007669"/>
    <property type="project" value="UniProtKB-EC"/>
</dbReference>
<dbReference type="AlphaFoldDB" id="A0A2H1JU53"/>
<dbReference type="InterPro" id="IPR004113">
    <property type="entry name" value="FAD-bd_oxidored_4_C"/>
</dbReference>
<dbReference type="Pfam" id="PF01565">
    <property type="entry name" value="FAD_binding_4"/>
    <property type="match status" value="1"/>
</dbReference>
<dbReference type="InterPro" id="IPR016169">
    <property type="entry name" value="FAD-bd_PCMH_sub2"/>
</dbReference>
<evidence type="ECO:0000259" key="6">
    <source>
        <dbReference type="PROSITE" id="PS51387"/>
    </source>
</evidence>
<comment type="similarity">
    <text evidence="2">Belongs to the FAD-binding oxidoreductase/transferase type 4 family.</text>
</comment>
<name>A0A2H1JU53_BREAU</name>
<gene>
    <name evidence="7" type="ORF">BAURA86_02078</name>
</gene>
<dbReference type="Pfam" id="PF02913">
    <property type="entry name" value="FAD-oxidase_C"/>
    <property type="match status" value="1"/>
</dbReference>
<dbReference type="EC" id="1.1.3.15" evidence="7"/>
<dbReference type="RefSeq" id="WP_101556992.1">
    <property type="nucleotide sequence ID" value="NZ_FXZI01000006.1"/>
</dbReference>
<dbReference type="InterPro" id="IPR006094">
    <property type="entry name" value="Oxid_FAD_bind_N"/>
</dbReference>
<dbReference type="FunFam" id="1.10.45.10:FF:000001">
    <property type="entry name" value="D-lactate dehydrogenase mitochondrial"/>
    <property type="match status" value="1"/>
</dbReference>
<dbReference type="InterPro" id="IPR016171">
    <property type="entry name" value="Vanillyl_alc_oxidase_C-sub2"/>
</dbReference>
<dbReference type="GO" id="GO:0071949">
    <property type="term" value="F:FAD binding"/>
    <property type="evidence" value="ECO:0007669"/>
    <property type="project" value="InterPro"/>
</dbReference>
<evidence type="ECO:0000313" key="7">
    <source>
        <dbReference type="EMBL" id="SMX91065.1"/>
    </source>
</evidence>
<evidence type="ECO:0000256" key="1">
    <source>
        <dbReference type="ARBA" id="ARBA00001974"/>
    </source>
</evidence>
<proteinExistence type="inferred from homology"/>
<reference evidence="7 8" key="1">
    <citation type="submission" date="2017-03" db="EMBL/GenBank/DDBJ databases">
        <authorList>
            <person name="Afonso C.L."/>
            <person name="Miller P.J."/>
            <person name="Scott M.A."/>
            <person name="Spackman E."/>
            <person name="Goraichik I."/>
            <person name="Dimitrov K.M."/>
            <person name="Suarez D.L."/>
            <person name="Swayne D.E."/>
        </authorList>
    </citation>
    <scope>NUCLEOTIDE SEQUENCE [LARGE SCALE GENOMIC DNA]</scope>
    <source>
        <strain evidence="8">8(6)</strain>
    </source>
</reference>
<evidence type="ECO:0000256" key="5">
    <source>
        <dbReference type="ARBA" id="ARBA00023002"/>
    </source>
</evidence>
<dbReference type="SUPFAM" id="SSF56176">
    <property type="entry name" value="FAD-binding/transporter-associated domain-like"/>
    <property type="match status" value="1"/>
</dbReference>
<dbReference type="Gene3D" id="1.10.45.10">
    <property type="entry name" value="Vanillyl-alcohol Oxidase, Chain A, domain 4"/>
    <property type="match status" value="1"/>
</dbReference>
<dbReference type="PANTHER" id="PTHR42934:SF2">
    <property type="entry name" value="GLYCOLATE OXIDASE SUBUNIT GLCD"/>
    <property type="match status" value="1"/>
</dbReference>
<dbReference type="Proteomes" id="UP000234300">
    <property type="component" value="Unassembled WGS sequence"/>
</dbReference>
<dbReference type="PROSITE" id="PS51387">
    <property type="entry name" value="FAD_PCMH"/>
    <property type="match status" value="1"/>
</dbReference>
<dbReference type="InterPro" id="IPR051914">
    <property type="entry name" value="FAD-linked_OxidoTrans_Type4"/>
</dbReference>
<dbReference type="SUPFAM" id="SSF55103">
    <property type="entry name" value="FAD-linked oxidases, C-terminal domain"/>
    <property type="match status" value="1"/>
</dbReference>
<feature type="domain" description="FAD-binding PCMH-type" evidence="6">
    <location>
        <begin position="43"/>
        <end position="222"/>
    </location>
</feature>
<dbReference type="PANTHER" id="PTHR42934">
    <property type="entry name" value="GLYCOLATE OXIDASE SUBUNIT GLCD"/>
    <property type="match status" value="1"/>
</dbReference>